<evidence type="ECO:0000256" key="1">
    <source>
        <dbReference type="ARBA" id="ARBA00023054"/>
    </source>
</evidence>
<protein>
    <recommendedName>
        <fullName evidence="3">Trichohyalin-plectin-homology domain-containing protein</fullName>
    </recommendedName>
</protein>
<comment type="caution">
    <text evidence="4">The sequence shown here is derived from an EMBL/GenBank/DDBJ whole genome shotgun (WGS) entry which is preliminary data.</text>
</comment>
<proteinExistence type="predicted"/>
<gene>
    <name evidence="4" type="ORF">JOB18_012370</name>
</gene>
<keyword evidence="5" id="KW-1185">Reference proteome</keyword>
<dbReference type="Pfam" id="PF13868">
    <property type="entry name" value="TPH"/>
    <property type="match status" value="1"/>
</dbReference>
<feature type="region of interest" description="Disordered" evidence="2">
    <location>
        <begin position="1"/>
        <end position="51"/>
    </location>
</feature>
<dbReference type="EMBL" id="JAGKHQ010000011">
    <property type="protein sequence ID" value="KAG7504586.1"/>
    <property type="molecule type" value="Genomic_DNA"/>
</dbReference>
<feature type="region of interest" description="Disordered" evidence="2">
    <location>
        <begin position="323"/>
        <end position="368"/>
    </location>
</feature>
<dbReference type="AlphaFoldDB" id="A0AAV6RKL4"/>
<sequence>MKQAFSTRHSREVPNPNVAEATPVRRKRTPPPPWKNAVSQRKAKTKPGKVHDIEKVSRIASQPMLQRLAEDNDIRQIDFAVGEAKCDAIREKQIQENTKIKDVMSKERDYDFNDPNGINRKFWDTIDTRERKRQEFLLKEREHICKQYHHIMELKKLRDLKKKQDKEEISKIQALQTEEDRKTLERKREVQKRLWENINKHNSVIMENKNKRDEEQKISEMKSLDKTLQYQQIKAENERKWIQAHKDKEEQRRARYESVVADLSQRTAADNSRKDIWREGGDEKFQRIDEHKSKVIQEIKAAGVPEKLIYGASRKSNIIIKKAKASDPSHTPGAVKTATLHGMDQGDCKTNETSEPPDTKPEPEGLPL</sequence>
<dbReference type="InterPro" id="IPR043597">
    <property type="entry name" value="TPH_dom"/>
</dbReference>
<name>A0AAV6RKL4_SOLSE</name>
<feature type="domain" description="Trichohyalin-plectin-homology" evidence="3">
    <location>
        <begin position="70"/>
        <end position="279"/>
    </location>
</feature>
<organism evidence="4 5">
    <name type="scientific">Solea senegalensis</name>
    <name type="common">Senegalese sole</name>
    <dbReference type="NCBI Taxonomy" id="28829"/>
    <lineage>
        <taxon>Eukaryota</taxon>
        <taxon>Metazoa</taxon>
        <taxon>Chordata</taxon>
        <taxon>Craniata</taxon>
        <taxon>Vertebrata</taxon>
        <taxon>Euteleostomi</taxon>
        <taxon>Actinopterygii</taxon>
        <taxon>Neopterygii</taxon>
        <taxon>Teleostei</taxon>
        <taxon>Neoteleostei</taxon>
        <taxon>Acanthomorphata</taxon>
        <taxon>Carangaria</taxon>
        <taxon>Pleuronectiformes</taxon>
        <taxon>Pleuronectoidei</taxon>
        <taxon>Soleidae</taxon>
        <taxon>Solea</taxon>
    </lineage>
</organism>
<dbReference type="Proteomes" id="UP000693946">
    <property type="component" value="Linkage Group LG19"/>
</dbReference>
<accession>A0AAV6RKL4</accession>
<evidence type="ECO:0000313" key="4">
    <source>
        <dbReference type="EMBL" id="KAG7504586.1"/>
    </source>
</evidence>
<evidence type="ECO:0000313" key="5">
    <source>
        <dbReference type="Proteomes" id="UP000693946"/>
    </source>
</evidence>
<reference evidence="4 5" key="1">
    <citation type="journal article" date="2021" name="Sci. Rep.">
        <title>Chromosome anchoring in Senegalese sole (Solea senegalensis) reveals sex-associated markers and genome rearrangements in flatfish.</title>
        <authorList>
            <person name="Guerrero-Cozar I."/>
            <person name="Gomez-Garrido J."/>
            <person name="Berbel C."/>
            <person name="Martinez-Blanch J.F."/>
            <person name="Alioto T."/>
            <person name="Claros M.G."/>
            <person name="Gagnaire P.A."/>
            <person name="Manchado M."/>
        </authorList>
    </citation>
    <scope>NUCLEOTIDE SEQUENCE [LARGE SCALE GENOMIC DNA]</scope>
    <source>
        <strain evidence="4">Sse05_10M</strain>
    </source>
</reference>
<keyword evidence="1" id="KW-0175">Coiled coil</keyword>
<feature type="compositionally biased region" description="Basic and acidic residues" evidence="2">
    <location>
        <begin position="344"/>
        <end position="368"/>
    </location>
</feature>
<evidence type="ECO:0000259" key="3">
    <source>
        <dbReference type="Pfam" id="PF13868"/>
    </source>
</evidence>
<evidence type="ECO:0000256" key="2">
    <source>
        <dbReference type="SAM" id="MobiDB-lite"/>
    </source>
</evidence>